<gene>
    <name evidence="3" type="ORF">CC86DRAFT_86198</name>
</gene>
<name>A0A6A7AHF4_9PLEO</name>
<evidence type="ECO:0000259" key="2">
    <source>
        <dbReference type="Pfam" id="PF24809"/>
    </source>
</evidence>
<dbReference type="EMBL" id="MU006217">
    <property type="protein sequence ID" value="KAF2832097.1"/>
    <property type="molecule type" value="Genomic_DNA"/>
</dbReference>
<proteinExistence type="predicted"/>
<dbReference type="OrthoDB" id="61900at2759"/>
<organism evidence="3 4">
    <name type="scientific">Ophiobolus disseminans</name>
    <dbReference type="NCBI Taxonomy" id="1469910"/>
    <lineage>
        <taxon>Eukaryota</taxon>
        <taxon>Fungi</taxon>
        <taxon>Dikarya</taxon>
        <taxon>Ascomycota</taxon>
        <taxon>Pezizomycotina</taxon>
        <taxon>Dothideomycetes</taxon>
        <taxon>Pleosporomycetidae</taxon>
        <taxon>Pleosporales</taxon>
        <taxon>Pleosporineae</taxon>
        <taxon>Phaeosphaeriaceae</taxon>
        <taxon>Ophiobolus</taxon>
    </lineage>
</organism>
<feature type="domain" description="DUF7708" evidence="2">
    <location>
        <begin position="20"/>
        <end position="128"/>
    </location>
</feature>
<keyword evidence="4" id="KW-1185">Reference proteome</keyword>
<protein>
    <recommendedName>
        <fullName evidence="2">DUF7708 domain-containing protein</fullName>
    </recommendedName>
</protein>
<dbReference type="InterPro" id="IPR056125">
    <property type="entry name" value="DUF7708"/>
</dbReference>
<dbReference type="Proteomes" id="UP000799424">
    <property type="component" value="Unassembled WGS sequence"/>
</dbReference>
<evidence type="ECO:0000313" key="3">
    <source>
        <dbReference type="EMBL" id="KAF2832097.1"/>
    </source>
</evidence>
<evidence type="ECO:0000313" key="4">
    <source>
        <dbReference type="Proteomes" id="UP000799424"/>
    </source>
</evidence>
<dbReference type="AlphaFoldDB" id="A0A6A7AHF4"/>
<dbReference type="Pfam" id="PF24809">
    <property type="entry name" value="DUF7708"/>
    <property type="match status" value="1"/>
</dbReference>
<sequence length="157" mass="18360">MKFLFIVSRLVQVFGFGAHFLQVVENHEKQVKTLAKGLTHIADVLPHIELANTLYPTARMQQAVTQIYSKLIQFFLQAERWYRQSKVRHAWESLGRPVELYWGDLIVDVEECTMQVENLANVEAHAKQRDMHLEIQVLSERVNSSEAMLREMRGHWS</sequence>
<reference evidence="3" key="1">
    <citation type="journal article" date="2020" name="Stud. Mycol.">
        <title>101 Dothideomycetes genomes: a test case for predicting lifestyles and emergence of pathogens.</title>
        <authorList>
            <person name="Haridas S."/>
            <person name="Albert R."/>
            <person name="Binder M."/>
            <person name="Bloem J."/>
            <person name="Labutti K."/>
            <person name="Salamov A."/>
            <person name="Andreopoulos B."/>
            <person name="Baker S."/>
            <person name="Barry K."/>
            <person name="Bills G."/>
            <person name="Bluhm B."/>
            <person name="Cannon C."/>
            <person name="Castanera R."/>
            <person name="Culley D."/>
            <person name="Daum C."/>
            <person name="Ezra D."/>
            <person name="Gonzalez J."/>
            <person name="Henrissat B."/>
            <person name="Kuo A."/>
            <person name="Liang C."/>
            <person name="Lipzen A."/>
            <person name="Lutzoni F."/>
            <person name="Magnuson J."/>
            <person name="Mondo S."/>
            <person name="Nolan M."/>
            <person name="Ohm R."/>
            <person name="Pangilinan J."/>
            <person name="Park H.-J."/>
            <person name="Ramirez L."/>
            <person name="Alfaro M."/>
            <person name="Sun H."/>
            <person name="Tritt A."/>
            <person name="Yoshinaga Y."/>
            <person name="Zwiers L.-H."/>
            <person name="Turgeon B."/>
            <person name="Goodwin S."/>
            <person name="Spatafora J."/>
            <person name="Crous P."/>
            <person name="Grigoriev I."/>
        </authorList>
    </citation>
    <scope>NUCLEOTIDE SEQUENCE</scope>
    <source>
        <strain evidence="3">CBS 113818</strain>
    </source>
</reference>
<evidence type="ECO:0000256" key="1">
    <source>
        <dbReference type="SAM" id="SignalP"/>
    </source>
</evidence>
<keyword evidence="1" id="KW-0732">Signal</keyword>
<feature type="signal peptide" evidence="1">
    <location>
        <begin position="1"/>
        <end position="15"/>
    </location>
</feature>
<accession>A0A6A7AHF4</accession>
<feature type="chain" id="PRO_5025364712" description="DUF7708 domain-containing protein" evidence="1">
    <location>
        <begin position="16"/>
        <end position="157"/>
    </location>
</feature>